<evidence type="ECO:0000313" key="2">
    <source>
        <dbReference type="EMBL" id="EPQ26804.1"/>
    </source>
</evidence>
<dbReference type="KEGG" id="pfp:PFL1_05782"/>
<organism evidence="2 3">
    <name type="scientific">Pseudozyma flocculosa PF-1</name>
    <dbReference type="NCBI Taxonomy" id="1277687"/>
    <lineage>
        <taxon>Eukaryota</taxon>
        <taxon>Fungi</taxon>
        <taxon>Dikarya</taxon>
        <taxon>Basidiomycota</taxon>
        <taxon>Ustilaginomycotina</taxon>
        <taxon>Ustilaginomycetes</taxon>
        <taxon>Ustilaginales</taxon>
        <taxon>Ustilaginaceae</taxon>
        <taxon>Pseudozyma</taxon>
    </lineage>
</organism>
<keyword evidence="1" id="KW-0732">Signal</keyword>
<dbReference type="Proteomes" id="UP000053664">
    <property type="component" value="Unassembled WGS sequence"/>
</dbReference>
<dbReference type="RefSeq" id="XP_007881507.1">
    <property type="nucleotide sequence ID" value="XM_007883316.1"/>
</dbReference>
<evidence type="ECO:0000256" key="1">
    <source>
        <dbReference type="SAM" id="SignalP"/>
    </source>
</evidence>
<name>A0A061H3B4_9BASI</name>
<evidence type="ECO:0000313" key="3">
    <source>
        <dbReference type="Proteomes" id="UP000053664"/>
    </source>
</evidence>
<protein>
    <submittedName>
        <fullName evidence="2">Uncharacterized protein</fullName>
    </submittedName>
</protein>
<dbReference type="AlphaFoldDB" id="A0A061H3B4"/>
<accession>A0A061H3B4</accession>
<dbReference type="HOGENOM" id="CLU_1866005_0_0_1"/>
<reference evidence="2 3" key="1">
    <citation type="journal article" date="2013" name="Plant Cell">
        <title>The transition from a phytopathogenic smut ancestor to an anamorphic biocontrol agent deciphered by comparative whole-genome analysis.</title>
        <authorList>
            <person name="Lefebvre F."/>
            <person name="Joly D.L."/>
            <person name="Labbe C."/>
            <person name="Teichmann B."/>
            <person name="Linning R."/>
            <person name="Belzile F."/>
            <person name="Bakkeren G."/>
            <person name="Belanger R.R."/>
        </authorList>
    </citation>
    <scope>NUCLEOTIDE SEQUENCE [LARGE SCALE GENOMIC DNA]</scope>
    <source>
        <strain evidence="2 3">PF-1</strain>
    </source>
</reference>
<dbReference type="EMBL" id="KE361643">
    <property type="protein sequence ID" value="EPQ26804.1"/>
    <property type="molecule type" value="Genomic_DNA"/>
</dbReference>
<proteinExistence type="predicted"/>
<dbReference type="GeneID" id="19319867"/>
<sequence>MKLCTGPVLLLTVLFAVQHAAVADDCLDSPPPGRDWWTFRAGRLGSFEVWSLGNGRYQFEFEPNDGQPADSTWTLEQKLGPNDMETIIRPTHATSCANVDSEAYSDATNALNAFVLAQYDRLQNYYISYNGQLGQLGLYNY</sequence>
<gene>
    <name evidence="2" type="ORF">PFL1_05782</name>
</gene>
<feature type="signal peptide" evidence="1">
    <location>
        <begin position="1"/>
        <end position="23"/>
    </location>
</feature>
<feature type="chain" id="PRO_5001603329" evidence="1">
    <location>
        <begin position="24"/>
        <end position="141"/>
    </location>
</feature>